<name>A0ABP6Y8R8_9PSEU</name>
<gene>
    <name evidence="1" type="ORF">GCM10022222_75130</name>
</gene>
<dbReference type="Proteomes" id="UP001500689">
    <property type="component" value="Unassembled WGS sequence"/>
</dbReference>
<protein>
    <recommendedName>
        <fullName evidence="3">Excreted virulence factor EspC, type VII ESX diderm</fullName>
    </recommendedName>
</protein>
<dbReference type="RefSeq" id="WP_344868067.1">
    <property type="nucleotide sequence ID" value="NZ_BAAAZN010000023.1"/>
</dbReference>
<organism evidence="1 2">
    <name type="scientific">Amycolatopsis ultiminotia</name>
    <dbReference type="NCBI Taxonomy" id="543629"/>
    <lineage>
        <taxon>Bacteria</taxon>
        <taxon>Bacillati</taxon>
        <taxon>Actinomycetota</taxon>
        <taxon>Actinomycetes</taxon>
        <taxon>Pseudonocardiales</taxon>
        <taxon>Pseudonocardiaceae</taxon>
        <taxon>Amycolatopsis</taxon>
    </lineage>
</organism>
<proteinExistence type="predicted"/>
<evidence type="ECO:0000313" key="2">
    <source>
        <dbReference type="Proteomes" id="UP001500689"/>
    </source>
</evidence>
<accession>A0ABP6Y8R8</accession>
<dbReference type="EMBL" id="BAAAZN010000023">
    <property type="protein sequence ID" value="GAA3579292.1"/>
    <property type="molecule type" value="Genomic_DNA"/>
</dbReference>
<keyword evidence="2" id="KW-1185">Reference proteome</keyword>
<reference evidence="2" key="1">
    <citation type="journal article" date="2019" name="Int. J. Syst. Evol. Microbiol.">
        <title>The Global Catalogue of Microorganisms (GCM) 10K type strain sequencing project: providing services to taxonomists for standard genome sequencing and annotation.</title>
        <authorList>
            <consortium name="The Broad Institute Genomics Platform"/>
            <consortium name="The Broad Institute Genome Sequencing Center for Infectious Disease"/>
            <person name="Wu L."/>
            <person name="Ma J."/>
        </authorList>
    </citation>
    <scope>NUCLEOTIDE SEQUENCE [LARGE SCALE GENOMIC DNA]</scope>
    <source>
        <strain evidence="2">JCM 16898</strain>
    </source>
</reference>
<comment type="caution">
    <text evidence="1">The sequence shown here is derived from an EMBL/GenBank/DDBJ whole genome shotgun (WGS) entry which is preliminary data.</text>
</comment>
<evidence type="ECO:0000313" key="1">
    <source>
        <dbReference type="EMBL" id="GAA3579292.1"/>
    </source>
</evidence>
<evidence type="ECO:0008006" key="3">
    <source>
        <dbReference type="Google" id="ProtNLM"/>
    </source>
</evidence>
<sequence>MSSFEVDPQSMRDYAQAVDGLHDVVSKIRDYMKDTACDKSGFTGLFTVLQPVVDLVGNLYGETLKFGDERLTSLSQGMTAAADHYAKHDDNTATILAQFGMKADDIGSGTQV</sequence>